<organism evidence="2 3">
    <name type="scientific">Aureobasidium melanogenum</name>
    <name type="common">Aureobasidium pullulans var. melanogenum</name>
    <dbReference type="NCBI Taxonomy" id="46634"/>
    <lineage>
        <taxon>Eukaryota</taxon>
        <taxon>Fungi</taxon>
        <taxon>Dikarya</taxon>
        <taxon>Ascomycota</taxon>
        <taxon>Pezizomycotina</taxon>
        <taxon>Dothideomycetes</taxon>
        <taxon>Dothideomycetidae</taxon>
        <taxon>Dothideales</taxon>
        <taxon>Saccotheciaceae</taxon>
        <taxon>Aureobasidium</taxon>
    </lineage>
</organism>
<dbReference type="OrthoDB" id="3248909at2759"/>
<feature type="transmembrane region" description="Helical" evidence="1">
    <location>
        <begin position="1267"/>
        <end position="1289"/>
    </location>
</feature>
<dbReference type="PANTHER" id="PTHR37544">
    <property type="entry name" value="SPRAY-RELATED"/>
    <property type="match status" value="1"/>
</dbReference>
<feature type="transmembrane region" description="Helical" evidence="1">
    <location>
        <begin position="777"/>
        <end position="802"/>
    </location>
</feature>
<keyword evidence="1" id="KW-1133">Transmembrane helix</keyword>
<evidence type="ECO:0000313" key="3">
    <source>
        <dbReference type="Proteomes" id="UP000779574"/>
    </source>
</evidence>
<keyword evidence="1" id="KW-0812">Transmembrane</keyword>
<feature type="transmembrane region" description="Helical" evidence="1">
    <location>
        <begin position="112"/>
        <end position="133"/>
    </location>
</feature>
<dbReference type="EMBL" id="JAHFXF010000764">
    <property type="protein sequence ID" value="KAG9682803.1"/>
    <property type="molecule type" value="Genomic_DNA"/>
</dbReference>
<gene>
    <name evidence="2" type="ORF">KCU76_g13555</name>
</gene>
<feature type="transmembrane region" description="Helical" evidence="1">
    <location>
        <begin position="656"/>
        <end position="683"/>
    </location>
</feature>
<proteinExistence type="predicted"/>
<protein>
    <submittedName>
        <fullName evidence="2">Uncharacterized protein</fullName>
    </submittedName>
</protein>
<reference evidence="2" key="1">
    <citation type="journal article" date="2021" name="J Fungi (Basel)">
        <title>Virulence traits and population genomics of the black yeast Aureobasidium melanogenum.</title>
        <authorList>
            <person name="Cernosa A."/>
            <person name="Sun X."/>
            <person name="Gostincar C."/>
            <person name="Fang C."/>
            <person name="Gunde-Cimerman N."/>
            <person name="Song Z."/>
        </authorList>
    </citation>
    <scope>NUCLEOTIDE SEQUENCE</scope>
    <source>
        <strain evidence="2">EXF-9911</strain>
    </source>
</reference>
<dbReference type="Pfam" id="PF11915">
    <property type="entry name" value="DUF3433"/>
    <property type="match status" value="2"/>
</dbReference>
<sequence>YGHSQLKTGHPVRSAIHKQLNGRLVLRWVTTWESLLLYVSHLFYSHFDSIYLCPHQFFVPGVGIGEGAGDTAPFLNKTDDSLNHENYDRPFISLPVRQDTCDWLPVTLRLPFLVLLITLSLALGLSVLGLTVYSMQNHGLGSGKDSDSSIIFFGWRFSPTLAVTIYGILVASLLNDVRRTEIFARMSRLGGASASTTICFPVRSWWNDPFDALNKKTNNGVYSWALLFTSLAYILVLLVLAPLSAGLLAPVSVQYRMPTSFNRAHLADNFAWQTDSWDLTSFRTISGAILNQSTSAWLSDHTVVPFWPNNLPNAPLGSSFSELDAQQWTAKTDIYKAELICVPMALTQVYSSIPASKVLENDYVLKINETLFELDSGDGCLITTTAEEGGIDDPWLEYGGGWLANNYSNATSGCDSRALVFAKTPGYDFGPSQIQAHLCSRAFYSANIMVNVTINQSSTLVTFDRGEFDRKRVPWKLEGNAHNLSSFEQAFLSSDWTAKFPHYDNVPQDLDAQVGHRDPSFYGPLLPIAVDHANNSTMLVEDVDLAQEISKLYQQFFGEMLLLALQSTWSQSDVLGQVTTLDRRISDPGGIAAAASLMTDEKTRSDFLGTDHVSKGALEAKIGGHTFSMDQGKLLFVDGDAAGTTPFDRRRDPRPILLRGWMGPVLLVVLSILIAALIVLFRMSQAQTGIHQSIFVYQLNMDVLGVTTTMAPYSIVPTLCAVGVKLWFESIGDIFKRLQPYITMSKAPSKLPHSVLAEYANTPTPFVSVKAVQHAHWLLVVIGLGAFATEVFTVGMSALWALEVRSLNHTFILPRRLTLRDTPMIFPWARDGRAAGPYFSQPQNIILPTVYTISVQSWLYSAVVEISQSASTPPWTKDTWSFLPLDLVDLSDAISPISELNTWYPGKTRNITFQTTAVRARLHCEPLDYPNNKTAWLEKLDFNSAGWNVTNRPHGLNHGYTLIGPANALGESNFTCCANETSDVAGEAAIGYWMNYDWSSKSYQNHLSATWIVGRPLNGTFKPAHQDYSLWIWPEEPRLFATNCTPIVEQAEAQVTAEVETGTILTYDIITQEQNASVAWSDNFLEHLASVDYAGPASEYTLQEENITVSWGDFFWDTLVNSGRSYSILNGPFGSDYIDPTQYRTFNFLVRGLNVDFMSFAMLALANNTKEALLEPQTYMELASTTFGVFFKHYASENITRLSGGHIYEPVGDSLPWSLGPVINETNRTLVSTYQGALAEGDQIDTSHPTISAVYSIPVEQLVMSPIAVYLCLSILSLLAVTTIIMYSANRSHFKELPRDVDTLASTLAFVHGSDKLLDWAQDGGASTKPWYKLGSRSDKLARP</sequence>
<reference evidence="2" key="2">
    <citation type="submission" date="2021-08" db="EMBL/GenBank/DDBJ databases">
        <authorList>
            <person name="Gostincar C."/>
            <person name="Sun X."/>
            <person name="Song Z."/>
            <person name="Gunde-Cimerman N."/>
        </authorList>
    </citation>
    <scope>NUCLEOTIDE SEQUENCE</scope>
    <source>
        <strain evidence="2">EXF-9911</strain>
    </source>
</reference>
<evidence type="ECO:0000256" key="1">
    <source>
        <dbReference type="SAM" id="Phobius"/>
    </source>
</evidence>
<feature type="non-terminal residue" evidence="2">
    <location>
        <position position="1"/>
    </location>
</feature>
<feature type="transmembrane region" description="Helical" evidence="1">
    <location>
        <begin position="153"/>
        <end position="174"/>
    </location>
</feature>
<dbReference type="Proteomes" id="UP000779574">
    <property type="component" value="Unassembled WGS sequence"/>
</dbReference>
<name>A0A9P8E8Y8_AURME</name>
<feature type="non-terminal residue" evidence="2">
    <location>
        <position position="1344"/>
    </location>
</feature>
<feature type="transmembrane region" description="Helical" evidence="1">
    <location>
        <begin position="226"/>
        <end position="253"/>
    </location>
</feature>
<accession>A0A9P8E8Y8</accession>
<dbReference type="InterPro" id="IPR021840">
    <property type="entry name" value="DUF3433"/>
</dbReference>
<keyword evidence="1" id="KW-0472">Membrane</keyword>
<dbReference type="PANTHER" id="PTHR37544:SF3">
    <property type="entry name" value="SPRAY"/>
    <property type="match status" value="1"/>
</dbReference>
<evidence type="ECO:0000313" key="2">
    <source>
        <dbReference type="EMBL" id="KAG9682803.1"/>
    </source>
</evidence>
<comment type="caution">
    <text evidence="2">The sequence shown here is derived from an EMBL/GenBank/DDBJ whole genome shotgun (WGS) entry which is preliminary data.</text>
</comment>